<sequence>MALAAMLGVVSFPAVSHGADDEEVRQGLPGRRISGASRLPSSACAQNAEPLVAIVPETNLGKTAVDKPTLWLSVPDVASSKQLEFYLFDSQDDIIYQTTVMVEPTTDLVGLDLSTMANAPTLEVNSRYRWAASIVCNPDNRSENISVEGWVDRVAASSMEDHILWYDRLGLLVEQLQTQPQNQDVLSQWQRLMASARLEQIVPLSVDASSVDVTSTGES</sequence>
<keyword evidence="2" id="KW-1185">Reference proteome</keyword>
<gene>
    <name evidence="1" type="ORF">IXB28_15050</name>
</gene>
<protein>
    <submittedName>
        <fullName evidence="1">DUF928 domain-containing protein</fullName>
    </submittedName>
</protein>
<evidence type="ECO:0000313" key="1">
    <source>
        <dbReference type="EMBL" id="MBT9313530.1"/>
    </source>
</evidence>
<comment type="caution">
    <text evidence="1">The sequence shown here is derived from an EMBL/GenBank/DDBJ whole genome shotgun (WGS) entry which is preliminary data.</text>
</comment>
<dbReference type="EMBL" id="JADOER010000013">
    <property type="protein sequence ID" value="MBT9313530.1"/>
    <property type="molecule type" value="Genomic_DNA"/>
</dbReference>
<name>A0ABS5Y6P6_9CYAN</name>
<organism evidence="1 2">
    <name type="scientific">Leptothoe kymatousa TAU-MAC 1615</name>
    <dbReference type="NCBI Taxonomy" id="2364775"/>
    <lineage>
        <taxon>Bacteria</taxon>
        <taxon>Bacillati</taxon>
        <taxon>Cyanobacteriota</taxon>
        <taxon>Cyanophyceae</taxon>
        <taxon>Nodosilineales</taxon>
        <taxon>Cymatolegaceae</taxon>
        <taxon>Leptothoe</taxon>
        <taxon>Leptothoe kymatousa</taxon>
    </lineage>
</organism>
<dbReference type="Proteomes" id="UP001196661">
    <property type="component" value="Unassembled WGS sequence"/>
</dbReference>
<dbReference type="Pfam" id="PF06051">
    <property type="entry name" value="DUF928"/>
    <property type="match status" value="1"/>
</dbReference>
<dbReference type="RefSeq" id="WP_215619416.1">
    <property type="nucleotide sequence ID" value="NZ_JADOER010000013.1"/>
</dbReference>
<dbReference type="InterPro" id="IPR010328">
    <property type="entry name" value="DUF928"/>
</dbReference>
<evidence type="ECO:0000313" key="2">
    <source>
        <dbReference type="Proteomes" id="UP001196661"/>
    </source>
</evidence>
<reference evidence="1 2" key="1">
    <citation type="journal article" date="2021" name="Mar. Drugs">
        <title>Genome Reduction and Secondary Metabolism of the Marine Sponge-Associated Cyanobacterium Leptothoe.</title>
        <authorList>
            <person name="Konstantinou D."/>
            <person name="Popin R.V."/>
            <person name="Fewer D.P."/>
            <person name="Sivonen K."/>
            <person name="Gkelis S."/>
        </authorList>
    </citation>
    <scope>NUCLEOTIDE SEQUENCE [LARGE SCALE GENOMIC DNA]</scope>
    <source>
        <strain evidence="1 2">TAU-MAC 1615</strain>
    </source>
</reference>
<accession>A0ABS5Y6P6</accession>
<proteinExistence type="predicted"/>